<evidence type="ECO:0000256" key="2">
    <source>
        <dbReference type="ARBA" id="ARBA00022695"/>
    </source>
</evidence>
<dbReference type="PROSITE" id="PS01295">
    <property type="entry name" value="ISPD"/>
    <property type="match status" value="1"/>
</dbReference>
<dbReference type="RefSeq" id="WP_113744889.1">
    <property type="nucleotide sequence ID" value="NZ_UAPV01000001.1"/>
</dbReference>
<dbReference type="EMBL" id="UAPV01000001">
    <property type="protein sequence ID" value="SPT70872.1"/>
    <property type="molecule type" value="Genomic_DNA"/>
</dbReference>
<dbReference type="InterPro" id="IPR018294">
    <property type="entry name" value="ISPD_synthase_CS"/>
</dbReference>
<keyword evidence="2 3" id="KW-0548">Nucleotidyltransferase</keyword>
<name>A0A2X0WWK5_9GAMM</name>
<accession>A0A2X0WWK5</accession>
<dbReference type="InterPro" id="IPR050088">
    <property type="entry name" value="IspD/TarI_cytidylyltransf_bact"/>
</dbReference>
<proteinExistence type="predicted"/>
<keyword evidence="4" id="KW-1185">Reference proteome</keyword>
<dbReference type="GO" id="GO:0008299">
    <property type="term" value="P:isoprenoid biosynthetic process"/>
    <property type="evidence" value="ECO:0007669"/>
    <property type="project" value="InterPro"/>
</dbReference>
<dbReference type="SUPFAM" id="SSF53448">
    <property type="entry name" value="Nucleotide-diphospho-sugar transferases"/>
    <property type="match status" value="1"/>
</dbReference>
<dbReference type="GO" id="GO:0050518">
    <property type="term" value="F:2-C-methyl-D-erythritol 4-phosphate cytidylyltransferase activity"/>
    <property type="evidence" value="ECO:0007669"/>
    <property type="project" value="UniProtKB-EC"/>
</dbReference>
<evidence type="ECO:0000313" key="3">
    <source>
        <dbReference type="EMBL" id="SPT70872.1"/>
    </source>
</evidence>
<dbReference type="InterPro" id="IPR029044">
    <property type="entry name" value="Nucleotide-diphossugar_trans"/>
</dbReference>
<evidence type="ECO:0000313" key="4">
    <source>
        <dbReference type="Proteomes" id="UP000250086"/>
    </source>
</evidence>
<dbReference type="InterPro" id="IPR034683">
    <property type="entry name" value="IspD/TarI"/>
</dbReference>
<dbReference type="EC" id="2.7.7.60" evidence="3"/>
<organism evidence="3 4">
    <name type="scientific">Anaerobiospirillum thomasii</name>
    <dbReference type="NCBI Taxonomy" id="179995"/>
    <lineage>
        <taxon>Bacteria</taxon>
        <taxon>Pseudomonadati</taxon>
        <taxon>Pseudomonadota</taxon>
        <taxon>Gammaproteobacteria</taxon>
        <taxon>Aeromonadales</taxon>
        <taxon>Succinivibrionaceae</taxon>
        <taxon>Anaerobiospirillum</taxon>
    </lineage>
</organism>
<dbReference type="PANTHER" id="PTHR32125:SF4">
    <property type="entry name" value="2-C-METHYL-D-ERYTHRITOL 4-PHOSPHATE CYTIDYLYLTRANSFERASE, CHLOROPLASTIC"/>
    <property type="match status" value="1"/>
</dbReference>
<reference evidence="3 4" key="1">
    <citation type="submission" date="2018-06" db="EMBL/GenBank/DDBJ databases">
        <authorList>
            <consortium name="Pathogen Informatics"/>
            <person name="Doyle S."/>
        </authorList>
    </citation>
    <scope>NUCLEOTIDE SEQUENCE [LARGE SCALE GENOMIC DNA]</scope>
    <source>
        <strain evidence="3 4">NCTC13093</strain>
    </source>
</reference>
<dbReference type="Pfam" id="PF01128">
    <property type="entry name" value="IspD"/>
    <property type="match status" value="1"/>
</dbReference>
<sequence length="234" mass="26383">MNIALIFAGGVGSRVKSSNGQPKQFIKIFEKEILIHTLEVFNNCKCIDQVLVVCKIEYISLCRNLVKDYSITKVIDIIPGGDTGMLSIRNGIYYLKEHSNHDNNSLVLVHDGVRPIIDEETISNCIEVALTKGNCVTVCPCTETVALIDKDSILQIEDRNHCFNIKAPQCFKLGEIYELHKESEKSNVNNIIDSATLFKLYDKELYFTLCSDNNIKVTTDKDIDTCRFLLSARI</sequence>
<dbReference type="CDD" id="cd02516">
    <property type="entry name" value="CDP-ME_synthetase"/>
    <property type="match status" value="1"/>
</dbReference>
<gene>
    <name evidence="3" type="primary">ispD1</name>
    <name evidence="3" type="ORF">NCTC13093_02296</name>
</gene>
<dbReference type="Gene3D" id="3.90.550.10">
    <property type="entry name" value="Spore Coat Polysaccharide Biosynthesis Protein SpsA, Chain A"/>
    <property type="match status" value="1"/>
</dbReference>
<keyword evidence="1 3" id="KW-0808">Transferase</keyword>
<dbReference type="AlphaFoldDB" id="A0A2X0WWK5"/>
<dbReference type="Proteomes" id="UP000250086">
    <property type="component" value="Unassembled WGS sequence"/>
</dbReference>
<evidence type="ECO:0000256" key="1">
    <source>
        <dbReference type="ARBA" id="ARBA00022679"/>
    </source>
</evidence>
<dbReference type="PANTHER" id="PTHR32125">
    <property type="entry name" value="2-C-METHYL-D-ERYTHRITOL 4-PHOSPHATE CYTIDYLYLTRANSFERASE, CHLOROPLASTIC"/>
    <property type="match status" value="1"/>
</dbReference>
<protein>
    <submittedName>
        <fullName evidence="3">2-C-methyl-D-erythritol 4-phosphate cytidylyltransferase 1</fullName>
        <ecNumber evidence="3">2.7.7.60</ecNumber>
    </submittedName>
</protein>